<keyword evidence="3" id="KW-0732">Signal</keyword>
<dbReference type="Proteomes" id="UP000521872">
    <property type="component" value="Unassembled WGS sequence"/>
</dbReference>
<proteinExistence type="predicted"/>
<organism evidence="4 5">
    <name type="scientific">Agrocybe pediades</name>
    <dbReference type="NCBI Taxonomy" id="84607"/>
    <lineage>
        <taxon>Eukaryota</taxon>
        <taxon>Fungi</taxon>
        <taxon>Dikarya</taxon>
        <taxon>Basidiomycota</taxon>
        <taxon>Agaricomycotina</taxon>
        <taxon>Agaricomycetes</taxon>
        <taxon>Agaricomycetidae</taxon>
        <taxon>Agaricales</taxon>
        <taxon>Agaricineae</taxon>
        <taxon>Strophariaceae</taxon>
        <taxon>Agrocybe</taxon>
    </lineage>
</organism>
<dbReference type="EMBL" id="JAACJL010000001">
    <property type="protein sequence ID" value="KAF4623664.1"/>
    <property type="molecule type" value="Genomic_DNA"/>
</dbReference>
<dbReference type="PANTHER" id="PTHR34883">
    <property type="entry name" value="SERINE-RICH PROTEIN, PUTATIVE-RELATED-RELATED"/>
    <property type="match status" value="1"/>
</dbReference>
<sequence length="471" mass="48754">MSPSSSSSSFSSALGYATILLFTLATLGEAATTHIIQVGKEGSFFDPPTLSAGLNDTVTFVFSGLVHTVTQTSLANPCVRLPGGFNSGVGGTMFTNNSGQFQTWDLLITNVSAPIWFFCEISTPTSHCESGMVGVINPPSIDIYNTWRQSAKLVTSTPTPVFTPILTGIGAFATATPQVPSTPIPSDSTSSTSPSSTDSQTSSSTSASSTSTSTSTATSSDQTSSSKSSTSSHLGAIVGGAVGGAVLLLILLLTIFWCKRRRGLRSPGTSPSSSTADANFFRYNAVSRAPVTRRPSDAFIEAKRLEEKSASAAGVPQRPFSPIRRGQGDGGAGGNMFAPPGVASSRPVDQQQSFRIGGGGGIDRQASFSTNPISPSTDTGHSGTNNNNASNNNIDVHAIANEVVSLLRAPSSNTLGTSNFSSSNNPQSLTAQPEGPRPLKSQFVPVPVTRTESPLGPPAYRTTMGTPDRVR</sequence>
<dbReference type="CDD" id="cd00920">
    <property type="entry name" value="Cupredoxin"/>
    <property type="match status" value="1"/>
</dbReference>
<feature type="chain" id="PRO_5034286823" description="Extracellular serine-rich protein" evidence="3">
    <location>
        <begin position="31"/>
        <end position="471"/>
    </location>
</feature>
<dbReference type="Gene3D" id="2.60.40.420">
    <property type="entry name" value="Cupredoxins - blue copper proteins"/>
    <property type="match status" value="1"/>
</dbReference>
<feature type="signal peptide" evidence="3">
    <location>
        <begin position="1"/>
        <end position="30"/>
    </location>
</feature>
<dbReference type="SUPFAM" id="SSF49503">
    <property type="entry name" value="Cupredoxins"/>
    <property type="match status" value="1"/>
</dbReference>
<evidence type="ECO:0000256" key="2">
    <source>
        <dbReference type="SAM" id="Phobius"/>
    </source>
</evidence>
<comment type="caution">
    <text evidence="4">The sequence shown here is derived from an EMBL/GenBank/DDBJ whole genome shotgun (WGS) entry which is preliminary data.</text>
</comment>
<feature type="region of interest" description="Disordered" evidence="1">
    <location>
        <begin position="310"/>
        <end position="392"/>
    </location>
</feature>
<evidence type="ECO:0000313" key="5">
    <source>
        <dbReference type="Proteomes" id="UP000521872"/>
    </source>
</evidence>
<feature type="region of interest" description="Disordered" evidence="1">
    <location>
        <begin position="415"/>
        <end position="471"/>
    </location>
</feature>
<gene>
    <name evidence="4" type="ORF">D9613_002321</name>
</gene>
<dbReference type="InterPro" id="IPR008972">
    <property type="entry name" value="Cupredoxin"/>
</dbReference>
<dbReference type="AlphaFoldDB" id="A0A8H4R7G1"/>
<keyword evidence="5" id="KW-1185">Reference proteome</keyword>
<dbReference type="Gene3D" id="1.20.5.510">
    <property type="entry name" value="Single helix bin"/>
    <property type="match status" value="1"/>
</dbReference>
<evidence type="ECO:0008006" key="6">
    <source>
        <dbReference type="Google" id="ProtNLM"/>
    </source>
</evidence>
<name>A0A8H4R7G1_9AGAR</name>
<feature type="compositionally biased region" description="Polar residues" evidence="1">
    <location>
        <begin position="366"/>
        <end position="384"/>
    </location>
</feature>
<feature type="transmembrane region" description="Helical" evidence="2">
    <location>
        <begin position="234"/>
        <end position="258"/>
    </location>
</feature>
<feature type="compositionally biased region" description="Polar residues" evidence="1">
    <location>
        <begin position="415"/>
        <end position="431"/>
    </location>
</feature>
<keyword evidence="2" id="KW-1133">Transmembrane helix</keyword>
<dbReference type="PANTHER" id="PTHR34883:SF15">
    <property type="entry name" value="EXTRACELLULAR SERINE-RICH PROTEIN"/>
    <property type="match status" value="1"/>
</dbReference>
<evidence type="ECO:0000313" key="4">
    <source>
        <dbReference type="EMBL" id="KAF4623664.1"/>
    </source>
</evidence>
<protein>
    <recommendedName>
        <fullName evidence="6">Extracellular serine-rich protein</fullName>
    </recommendedName>
</protein>
<keyword evidence="2" id="KW-0472">Membrane</keyword>
<keyword evidence="2" id="KW-0812">Transmembrane</keyword>
<accession>A0A8H4R7G1</accession>
<evidence type="ECO:0000256" key="3">
    <source>
        <dbReference type="SAM" id="SignalP"/>
    </source>
</evidence>
<feature type="compositionally biased region" description="Low complexity" evidence="1">
    <location>
        <begin position="184"/>
        <end position="233"/>
    </location>
</feature>
<evidence type="ECO:0000256" key="1">
    <source>
        <dbReference type="SAM" id="MobiDB-lite"/>
    </source>
</evidence>
<reference evidence="4 5" key="1">
    <citation type="submission" date="2019-12" db="EMBL/GenBank/DDBJ databases">
        <authorList>
            <person name="Floudas D."/>
            <person name="Bentzer J."/>
            <person name="Ahren D."/>
            <person name="Johansson T."/>
            <person name="Persson P."/>
            <person name="Tunlid A."/>
        </authorList>
    </citation>
    <scope>NUCLEOTIDE SEQUENCE [LARGE SCALE GENOMIC DNA]</scope>
    <source>
        <strain evidence="4 5">CBS 102.39</strain>
    </source>
</reference>
<feature type="region of interest" description="Disordered" evidence="1">
    <location>
        <begin position="177"/>
        <end position="233"/>
    </location>
</feature>
<dbReference type="InterPro" id="IPR052953">
    <property type="entry name" value="Ser-rich/MCO-related"/>
</dbReference>